<feature type="transmembrane region" description="Helical" evidence="1">
    <location>
        <begin position="107"/>
        <end position="125"/>
    </location>
</feature>
<comment type="caution">
    <text evidence="2">The sequence shown here is derived from an EMBL/GenBank/DDBJ whole genome shotgun (WGS) entry which is preliminary data.</text>
</comment>
<protein>
    <submittedName>
        <fullName evidence="2">Uncharacterized protein</fullName>
    </submittedName>
</protein>
<feature type="transmembrane region" description="Helical" evidence="1">
    <location>
        <begin position="53"/>
        <end position="70"/>
    </location>
</feature>
<dbReference type="EMBL" id="JACNJN010000091">
    <property type="protein sequence ID" value="MBC8335091.1"/>
    <property type="molecule type" value="Genomic_DNA"/>
</dbReference>
<organism evidence="2 3">
    <name type="scientific">Candidatus Desulfolinea nitratireducens</name>
    <dbReference type="NCBI Taxonomy" id="2841698"/>
    <lineage>
        <taxon>Bacteria</taxon>
        <taxon>Bacillati</taxon>
        <taxon>Chloroflexota</taxon>
        <taxon>Anaerolineae</taxon>
        <taxon>Anaerolineales</taxon>
        <taxon>Anaerolineales incertae sedis</taxon>
        <taxon>Candidatus Desulfolinea</taxon>
    </lineage>
</organism>
<gene>
    <name evidence="2" type="ORF">H8E29_07500</name>
</gene>
<feature type="transmembrane region" description="Helical" evidence="1">
    <location>
        <begin position="12"/>
        <end position="33"/>
    </location>
</feature>
<name>A0A8J6NHB3_9CHLR</name>
<evidence type="ECO:0000256" key="1">
    <source>
        <dbReference type="SAM" id="Phobius"/>
    </source>
</evidence>
<proteinExistence type="predicted"/>
<dbReference type="Proteomes" id="UP000614469">
    <property type="component" value="Unassembled WGS sequence"/>
</dbReference>
<reference evidence="2 3" key="1">
    <citation type="submission" date="2020-08" db="EMBL/GenBank/DDBJ databases">
        <title>Bridging the membrane lipid divide: bacteria of the FCB group superphylum have the potential to synthesize archaeal ether lipids.</title>
        <authorList>
            <person name="Villanueva L."/>
            <person name="Von Meijenfeldt F.A.B."/>
            <person name="Westbye A.B."/>
            <person name="Yadav S."/>
            <person name="Hopmans E.C."/>
            <person name="Dutilh B.E."/>
            <person name="Sinninghe Damste J.S."/>
        </authorList>
    </citation>
    <scope>NUCLEOTIDE SEQUENCE [LARGE SCALE GENOMIC DNA]</scope>
    <source>
        <strain evidence="2">NIOZ-UU36</strain>
    </source>
</reference>
<keyword evidence="1" id="KW-0472">Membrane</keyword>
<keyword evidence="1" id="KW-1133">Transmembrane helix</keyword>
<evidence type="ECO:0000313" key="3">
    <source>
        <dbReference type="Proteomes" id="UP000614469"/>
    </source>
</evidence>
<evidence type="ECO:0000313" key="2">
    <source>
        <dbReference type="EMBL" id="MBC8335091.1"/>
    </source>
</evidence>
<feature type="transmembrane region" description="Helical" evidence="1">
    <location>
        <begin position="82"/>
        <end position="101"/>
    </location>
</feature>
<accession>A0A8J6NHB3</accession>
<keyword evidence="1" id="KW-0812">Transmembrane</keyword>
<sequence>MPKIIVARYGKTVLYSFLGGLLGALIGGSIGILSARNNDPTGWSEIPNLLSGLIYGYGLGVGAGAFMLHFRPHPPSAFSRAFLGALTGLFGVIFLSAPLHLDFFPPLMWGLLILLPPLISAGLLVSRYDEK</sequence>
<dbReference type="AlphaFoldDB" id="A0A8J6NHB3"/>